<dbReference type="OrthoDB" id="5293276at2"/>
<feature type="transmembrane region" description="Helical" evidence="5">
    <location>
        <begin position="45"/>
        <end position="67"/>
    </location>
</feature>
<feature type="transmembrane region" description="Helical" evidence="5">
    <location>
        <begin position="88"/>
        <end position="107"/>
    </location>
</feature>
<organism evidence="6 10">
    <name type="scientific">Polynucleobacter paneuropaeus</name>
    <dbReference type="NCBI Taxonomy" id="2527775"/>
    <lineage>
        <taxon>Bacteria</taxon>
        <taxon>Pseudomonadati</taxon>
        <taxon>Pseudomonadota</taxon>
        <taxon>Betaproteobacteria</taxon>
        <taxon>Burkholderiales</taxon>
        <taxon>Burkholderiaceae</taxon>
        <taxon>Polynucleobacter</taxon>
    </lineage>
</organism>
<keyword evidence="2 5" id="KW-0812">Transmembrane</keyword>
<dbReference type="EMBL" id="CP030085">
    <property type="protein sequence ID" value="AWW49273.1"/>
    <property type="molecule type" value="Genomic_DNA"/>
</dbReference>
<evidence type="ECO:0000256" key="3">
    <source>
        <dbReference type="ARBA" id="ARBA00022989"/>
    </source>
</evidence>
<evidence type="ECO:0000313" key="6">
    <source>
        <dbReference type="EMBL" id="AWW49273.1"/>
    </source>
</evidence>
<proteinExistence type="predicted"/>
<dbReference type="Proteomes" id="UP000248592">
    <property type="component" value="Chromosome"/>
</dbReference>
<evidence type="ECO:0000313" key="11">
    <source>
        <dbReference type="Proteomes" id="UP000251072"/>
    </source>
</evidence>
<dbReference type="Proteomes" id="UP000762271">
    <property type="component" value="Unassembled WGS sequence"/>
</dbReference>
<dbReference type="EMBL" id="QMCH01000002">
    <property type="protein sequence ID" value="RAZ42861.1"/>
    <property type="molecule type" value="Genomic_DNA"/>
</dbReference>
<dbReference type="Proteomes" id="UP000251072">
    <property type="component" value="Unassembled WGS sequence"/>
</dbReference>
<evidence type="ECO:0000313" key="8">
    <source>
        <dbReference type="EMBL" id="MBT8591908.1"/>
    </source>
</evidence>
<evidence type="ECO:0000313" key="9">
    <source>
        <dbReference type="EMBL" id="RAZ42861.1"/>
    </source>
</evidence>
<evidence type="ECO:0000256" key="5">
    <source>
        <dbReference type="SAM" id="Phobius"/>
    </source>
</evidence>
<dbReference type="Proteomes" id="UP000783102">
    <property type="component" value="Unassembled WGS sequence"/>
</dbReference>
<sequence length="160" mass="17948">MKSKKLLQNGAAYVLVQAILLGILFLGPTDWWGTLTFSQSVSETLHLIAVALFPLGLLIAIVAAIQLKRNLTPLPMPVERGELIQTGLYAYVRHPIYFGVILAALAWFLHTQAVLTLVELVALIIFFEIKSKKEEYWMGQVYPEYAGYQKRTAKLIPGVY</sequence>
<dbReference type="GO" id="GO:0008168">
    <property type="term" value="F:methyltransferase activity"/>
    <property type="evidence" value="ECO:0007669"/>
    <property type="project" value="UniProtKB-KW"/>
</dbReference>
<dbReference type="GeneID" id="66832711"/>
<dbReference type="GO" id="GO:0012505">
    <property type="term" value="C:endomembrane system"/>
    <property type="evidence" value="ECO:0007669"/>
    <property type="project" value="UniProtKB-SubCell"/>
</dbReference>
<gene>
    <name evidence="9" type="ORF">DP176_03270</name>
    <name evidence="8" type="ORF">G6693_08225</name>
    <name evidence="7" type="ORF">G6731_04540</name>
    <name evidence="6" type="ORF">Pas1_02100</name>
</gene>
<accession>A0A2Z4JRG7</accession>
<protein>
    <submittedName>
        <fullName evidence="6">Isoprenylcysteine carboxylmethyltransferase family protein</fullName>
    </submittedName>
</protein>
<keyword evidence="3 5" id="KW-1133">Transmembrane helix</keyword>
<dbReference type="AlphaFoldDB" id="A0A2Z4JRG7"/>
<dbReference type="EMBL" id="JAANEY010000001">
    <property type="protein sequence ID" value="MBT8551220.1"/>
    <property type="molecule type" value="Genomic_DNA"/>
</dbReference>
<dbReference type="InterPro" id="IPR007318">
    <property type="entry name" value="Phopholipid_MeTrfase"/>
</dbReference>
<dbReference type="Pfam" id="PF04191">
    <property type="entry name" value="PEMT"/>
    <property type="match status" value="1"/>
</dbReference>
<name>A0A2Z4JRG7_9BURK</name>
<evidence type="ECO:0000256" key="2">
    <source>
        <dbReference type="ARBA" id="ARBA00022692"/>
    </source>
</evidence>
<evidence type="ECO:0000256" key="1">
    <source>
        <dbReference type="ARBA" id="ARBA00004127"/>
    </source>
</evidence>
<reference evidence="9 11" key="2">
    <citation type="submission" date="2018-06" db="EMBL/GenBank/DDBJ databases">
        <title>Genome of strain Polynucleobacter sp. FUKU-NW-11.</title>
        <authorList>
            <person name="Hahn M.W."/>
        </authorList>
    </citation>
    <scope>NUCLEOTIDE SEQUENCE [LARGE SCALE GENOMIC DNA]</scope>
    <source>
        <strain evidence="9">FUKU-NW-11</strain>
        <strain evidence="11">FUKU-NW11</strain>
    </source>
</reference>
<dbReference type="RefSeq" id="WP_112209574.1">
    <property type="nucleotide sequence ID" value="NZ_CBCSBS010000001.1"/>
</dbReference>
<dbReference type="PANTHER" id="PTHR12714:SF9">
    <property type="entry name" value="PROTEIN-S-ISOPRENYLCYSTEINE O-METHYLTRANSFERASE"/>
    <property type="match status" value="1"/>
</dbReference>
<dbReference type="EMBL" id="JAANGI010000001">
    <property type="protein sequence ID" value="MBT8591908.1"/>
    <property type="molecule type" value="Genomic_DNA"/>
</dbReference>
<evidence type="ECO:0000313" key="7">
    <source>
        <dbReference type="EMBL" id="MBT8551220.1"/>
    </source>
</evidence>
<keyword evidence="6" id="KW-0808">Transferase</keyword>
<dbReference type="Gene3D" id="1.20.120.1630">
    <property type="match status" value="1"/>
</dbReference>
<dbReference type="GO" id="GO:0032259">
    <property type="term" value="P:methylation"/>
    <property type="evidence" value="ECO:0007669"/>
    <property type="project" value="UniProtKB-KW"/>
</dbReference>
<keyword evidence="4 5" id="KW-0472">Membrane</keyword>
<comment type="subcellular location">
    <subcellularLocation>
        <location evidence="1">Endomembrane system</location>
        <topology evidence="1">Multi-pass membrane protein</topology>
    </subcellularLocation>
</comment>
<reference evidence="10" key="1">
    <citation type="submission" date="2018-06" db="EMBL/GenBank/DDBJ databases">
        <title>Description of a new Polynucleobacter species.</title>
        <authorList>
            <person name="Hahn M.W."/>
        </authorList>
    </citation>
    <scope>NUCLEOTIDE SEQUENCE [LARGE SCALE GENOMIC DNA]</scope>
    <source>
        <strain evidence="10">MG-25-Pas1-D2</strain>
    </source>
</reference>
<evidence type="ECO:0000313" key="10">
    <source>
        <dbReference type="Proteomes" id="UP000248592"/>
    </source>
</evidence>
<evidence type="ECO:0000256" key="4">
    <source>
        <dbReference type="ARBA" id="ARBA00023136"/>
    </source>
</evidence>
<reference evidence="6" key="3">
    <citation type="journal article" date="2019" name="Int. J. Syst. Evol. Microbiol.">
        <title>Polynucleobacter paneuropaeus sp. nov., characterized by six strains isolated from freshwater lakes located along a 3000 km north-south cross-section across Europe.</title>
        <authorList>
            <person name="Hoetzinger M."/>
            <person name="Schmidt J."/>
            <person name="Pitt A."/>
            <person name="Koll U."/>
            <person name="Lang E."/>
            <person name="Hahn M.W."/>
        </authorList>
    </citation>
    <scope>NUCLEOTIDE SEQUENCE</scope>
    <source>
        <strain evidence="6">MG-25-Pas1-D2</strain>
    </source>
</reference>
<keyword evidence="6" id="KW-0489">Methyltransferase</keyword>
<feature type="transmembrane region" description="Helical" evidence="5">
    <location>
        <begin position="12"/>
        <end position="33"/>
    </location>
</feature>
<reference evidence="7" key="4">
    <citation type="journal article" date="2021" name="Genome Biol. Evol.">
        <title>Continental-Scale Gene Flow Prevents Allopatric Divergence of Pelagic Freshwater Bacteria.</title>
        <authorList>
            <person name="Hoetzinger M."/>
            <person name="Pitt A."/>
            <person name="Huemer A."/>
            <person name="Hahn M.W."/>
        </authorList>
    </citation>
    <scope>NUCLEOTIDE SEQUENCE</scope>
    <source>
        <strain evidence="8">AP-YLGG-20-G6</strain>
        <strain evidence="7">SM1-W8</strain>
    </source>
</reference>
<dbReference type="KEGG" id="poh:DPM16_06335"/>
<dbReference type="PANTHER" id="PTHR12714">
    <property type="entry name" value="PROTEIN-S ISOPRENYLCYSTEINE O-METHYLTRANSFERASE"/>
    <property type="match status" value="1"/>
</dbReference>
<keyword evidence="11" id="KW-1185">Reference proteome</keyword>